<evidence type="ECO:0000313" key="1">
    <source>
        <dbReference type="EMBL" id="GEL00882.1"/>
    </source>
</evidence>
<accession>A0A511BLB0</accession>
<protein>
    <recommendedName>
        <fullName evidence="3">Gluconate 2-dehydrogenase</fullName>
    </recommendedName>
</protein>
<dbReference type="InterPro" id="IPR027056">
    <property type="entry name" value="Gluconate_2DH_su3"/>
</dbReference>
<dbReference type="EMBL" id="BJVC01000001">
    <property type="protein sequence ID" value="GEL00882.1"/>
    <property type="molecule type" value="Genomic_DNA"/>
</dbReference>
<name>A0A511BLB0_9PROT</name>
<dbReference type="Pfam" id="PF13618">
    <property type="entry name" value="Gluconate_2-dh3"/>
    <property type="match status" value="1"/>
</dbReference>
<sequence length="231" mass="25329">MTASSSSRRRFVRNAAGTTALALIPYQGRPAHAGTSEAAVPFEPVFFTPAELEFLSAACERIFPQDDLGPGAVALGVPFFIDRQMDTPYGKGELWYLSGPFHEGPPQLGYQLPFAPRDLYRKGIAAADAYARQRRGRKFSGLSANDQIDLLTAFEGGGVQFPELNARMFFEQLRRNTLEGVFADPVYGGNRAMQGWTLLGFPGARADFMDWVDQNGAPYPFGPVSLARQPL</sequence>
<dbReference type="OrthoDB" id="8400810at2"/>
<comment type="caution">
    <text evidence="1">The sequence shown here is derived from an EMBL/GenBank/DDBJ whole genome shotgun (WGS) entry which is preliminary data.</text>
</comment>
<proteinExistence type="predicted"/>
<keyword evidence="2" id="KW-1185">Reference proteome</keyword>
<organism evidence="1 2">
    <name type="scientific">Swaminathania salitolerans</name>
    <dbReference type="NCBI Taxonomy" id="182838"/>
    <lineage>
        <taxon>Bacteria</taxon>
        <taxon>Pseudomonadati</taxon>
        <taxon>Pseudomonadota</taxon>
        <taxon>Alphaproteobacteria</taxon>
        <taxon>Acetobacterales</taxon>
        <taxon>Acetobacteraceae</taxon>
        <taxon>Swaminathania</taxon>
    </lineage>
</organism>
<evidence type="ECO:0000313" key="2">
    <source>
        <dbReference type="Proteomes" id="UP000321405"/>
    </source>
</evidence>
<reference evidence="1 2" key="1">
    <citation type="submission" date="2019-07" db="EMBL/GenBank/DDBJ databases">
        <title>Whole genome shotgun sequence of Swaminathania salitolerans NBRC 104436.</title>
        <authorList>
            <person name="Hosoyama A."/>
            <person name="Uohara A."/>
            <person name="Ohji S."/>
            <person name="Ichikawa N."/>
        </authorList>
    </citation>
    <scope>NUCLEOTIDE SEQUENCE [LARGE SCALE GENOMIC DNA]</scope>
    <source>
        <strain evidence="1 2">NBRC 104436</strain>
    </source>
</reference>
<dbReference type="InterPro" id="IPR006311">
    <property type="entry name" value="TAT_signal"/>
</dbReference>
<gene>
    <name evidence="1" type="ORF">SSA02_00450</name>
</gene>
<dbReference type="Proteomes" id="UP000321405">
    <property type="component" value="Unassembled WGS sequence"/>
</dbReference>
<dbReference type="PROSITE" id="PS51318">
    <property type="entry name" value="TAT"/>
    <property type="match status" value="1"/>
</dbReference>
<dbReference type="AlphaFoldDB" id="A0A511BLB0"/>
<dbReference type="RefSeq" id="WP_147091939.1">
    <property type="nucleotide sequence ID" value="NZ_BJVC01000001.1"/>
</dbReference>
<evidence type="ECO:0008006" key="3">
    <source>
        <dbReference type="Google" id="ProtNLM"/>
    </source>
</evidence>